<evidence type="ECO:0000313" key="7">
    <source>
        <dbReference type="EMBL" id="AFJ03211.1"/>
    </source>
</evidence>
<feature type="transmembrane region" description="Helical" evidence="5">
    <location>
        <begin position="568"/>
        <end position="588"/>
    </location>
</feature>
<dbReference type="STRING" id="754477.Q7C_2072"/>
<evidence type="ECO:0000256" key="4">
    <source>
        <dbReference type="ARBA" id="ARBA00023098"/>
    </source>
</evidence>
<protein>
    <submittedName>
        <fullName evidence="7">Phospholipase D/Transphosphatidylase</fullName>
    </submittedName>
</protein>
<feature type="transmembrane region" description="Helical" evidence="5">
    <location>
        <begin position="675"/>
        <end position="700"/>
    </location>
</feature>
<evidence type="ECO:0000256" key="2">
    <source>
        <dbReference type="ARBA" id="ARBA00022737"/>
    </source>
</evidence>
<keyword evidence="3" id="KW-0378">Hydrolase</keyword>
<comment type="catalytic activity">
    <reaction evidence="1">
        <text>a 1,2-diacyl-sn-glycero-3-phosphocholine + H2O = a 1,2-diacyl-sn-glycero-3-phosphate + choline + H(+)</text>
        <dbReference type="Rhea" id="RHEA:14445"/>
        <dbReference type="ChEBI" id="CHEBI:15354"/>
        <dbReference type="ChEBI" id="CHEBI:15377"/>
        <dbReference type="ChEBI" id="CHEBI:15378"/>
        <dbReference type="ChEBI" id="CHEBI:57643"/>
        <dbReference type="ChEBI" id="CHEBI:58608"/>
        <dbReference type="EC" id="3.1.4.4"/>
    </reaction>
</comment>
<dbReference type="GO" id="GO:0009395">
    <property type="term" value="P:phospholipid catabolic process"/>
    <property type="evidence" value="ECO:0007669"/>
    <property type="project" value="TreeGrafter"/>
</dbReference>
<proteinExistence type="predicted"/>
<keyword evidence="5" id="KW-1133">Transmembrane helix</keyword>
<dbReference type="Pfam" id="PF09335">
    <property type="entry name" value="VTT_dom"/>
    <property type="match status" value="1"/>
</dbReference>
<organism evidence="7 8">
    <name type="scientific">Methylophaga frappieri (strain ATCC BAA-2434 / DSM 25690 / JAM7)</name>
    <dbReference type="NCBI Taxonomy" id="754477"/>
    <lineage>
        <taxon>Bacteria</taxon>
        <taxon>Pseudomonadati</taxon>
        <taxon>Pseudomonadota</taxon>
        <taxon>Gammaproteobacteria</taxon>
        <taxon>Thiotrichales</taxon>
        <taxon>Piscirickettsiaceae</taxon>
        <taxon>Methylophaga</taxon>
    </lineage>
</organism>
<dbReference type="SMART" id="SM00155">
    <property type="entry name" value="PLDc"/>
    <property type="match status" value="2"/>
</dbReference>
<dbReference type="eggNOG" id="COG0398">
    <property type="taxonomic scope" value="Bacteria"/>
</dbReference>
<dbReference type="Pfam" id="PF13091">
    <property type="entry name" value="PLDc_2"/>
    <property type="match status" value="1"/>
</dbReference>
<dbReference type="InterPro" id="IPR025202">
    <property type="entry name" value="PLD-like_dom"/>
</dbReference>
<keyword evidence="8" id="KW-1185">Reference proteome</keyword>
<dbReference type="PATRIC" id="fig|754477.3.peg.2040"/>
<evidence type="ECO:0000256" key="3">
    <source>
        <dbReference type="ARBA" id="ARBA00022801"/>
    </source>
</evidence>
<feature type="transmembrane region" description="Helical" evidence="5">
    <location>
        <begin position="488"/>
        <end position="508"/>
    </location>
</feature>
<dbReference type="KEGG" id="mec:Q7C_2072"/>
<feature type="domain" description="PLD phosphodiesterase" evidence="6">
    <location>
        <begin position="131"/>
        <end position="158"/>
    </location>
</feature>
<dbReference type="HOGENOM" id="CLU_011094_0_0_6"/>
<dbReference type="eggNOG" id="COG1502">
    <property type="taxonomic scope" value="Bacteria"/>
</dbReference>
<keyword evidence="2" id="KW-0677">Repeat</keyword>
<dbReference type="GO" id="GO:0004630">
    <property type="term" value="F:phospholipase D activity"/>
    <property type="evidence" value="ECO:0007669"/>
    <property type="project" value="UniProtKB-EC"/>
</dbReference>
<dbReference type="Gene3D" id="3.30.870.10">
    <property type="entry name" value="Endonuclease Chain A"/>
    <property type="match status" value="2"/>
</dbReference>
<dbReference type="EMBL" id="CP003380">
    <property type="protein sequence ID" value="AFJ03211.1"/>
    <property type="molecule type" value="Genomic_DNA"/>
</dbReference>
<dbReference type="Pfam" id="PF00614">
    <property type="entry name" value="PLDc"/>
    <property type="match status" value="1"/>
</dbReference>
<keyword evidence="5" id="KW-0472">Membrane</keyword>
<dbReference type="SUPFAM" id="SSF56024">
    <property type="entry name" value="Phospholipase D/nuclease"/>
    <property type="match status" value="2"/>
</dbReference>
<reference evidence="7 8" key="1">
    <citation type="journal article" date="2012" name="J. Bacteriol.">
        <title>Complete genome sequences of Methylophaga sp. strain JAM1 and Methylophaga sp. strain JAM7.</title>
        <authorList>
            <person name="Villeneuve C."/>
            <person name="Martineau C."/>
            <person name="Mauffrey F."/>
            <person name="Villemur R."/>
        </authorList>
    </citation>
    <scope>NUCLEOTIDE SEQUENCE [LARGE SCALE GENOMIC DNA]</scope>
    <source>
        <strain evidence="7 8">JAM7</strain>
    </source>
</reference>
<dbReference type="PANTHER" id="PTHR18896">
    <property type="entry name" value="PHOSPHOLIPASE D"/>
    <property type="match status" value="1"/>
</dbReference>
<keyword evidence="5" id="KW-0812">Transmembrane</keyword>
<keyword evidence="4" id="KW-0443">Lipid metabolism</keyword>
<gene>
    <name evidence="7" type="ordered locus">Q7C_2072</name>
</gene>
<dbReference type="GO" id="GO:0005886">
    <property type="term" value="C:plasma membrane"/>
    <property type="evidence" value="ECO:0007669"/>
    <property type="project" value="UniProtKB-ARBA"/>
</dbReference>
<dbReference type="InterPro" id="IPR015679">
    <property type="entry name" value="PLipase_D_fam"/>
</dbReference>
<dbReference type="CDD" id="cd09140">
    <property type="entry name" value="PLDc_vPLD1_2_like_bac_1"/>
    <property type="match status" value="1"/>
</dbReference>
<dbReference type="CDD" id="cd09143">
    <property type="entry name" value="PLDc_vPLD1_2_like_bac_2"/>
    <property type="match status" value="1"/>
</dbReference>
<feature type="transmembrane region" description="Helical" evidence="5">
    <location>
        <begin position="528"/>
        <end position="556"/>
    </location>
</feature>
<evidence type="ECO:0000313" key="8">
    <source>
        <dbReference type="Proteomes" id="UP000009145"/>
    </source>
</evidence>
<feature type="domain" description="PLD phosphodiesterase" evidence="6">
    <location>
        <begin position="347"/>
        <end position="374"/>
    </location>
</feature>
<name>I1YJW8_METFJ</name>
<dbReference type="AlphaFoldDB" id="I1YJW8"/>
<dbReference type="InterPro" id="IPR032816">
    <property type="entry name" value="VTT_dom"/>
</dbReference>
<dbReference type="Proteomes" id="UP000009145">
    <property type="component" value="Chromosome"/>
</dbReference>
<evidence type="ECO:0000256" key="1">
    <source>
        <dbReference type="ARBA" id="ARBA00000798"/>
    </source>
</evidence>
<sequence>MTNPMRIPVPGKNCWQYVSANRASLLIDGENYFPALHQAITNAKRRIIIVGWDIDSRMLLRRGQDLPDDLPNELGHILCYALQQTPSLDVYILNWDWAMMYTFEREWLPTYRPLWRHQDRLHFELDGECPQTASQHQKIVVIDDQLAFCGGFDLGKHRWDSRDHAAEDSRRQDPDKQAYPPFHDVQWLVDGEAACALSDLARERWFRATEQTLTPIPGGEDVWPNSVSPDFEQVDLAIARTQPAYGGYPEVREVERLYLDSIASAESLIYIENQYFTSSVITDALAKRLAEPAGPEIIIVLPKMTGGWLEQNTMDVLRARLMRRLCEADKHQRLRVCYPHRDALGDRYISVHSKTMIIDDHWLRVGSSNLSNRSMGLDSECDIGLQATNQRQTQKIANIRHDLLAEHMGMSIADVIEGIKQHGSVRHFIDAHQDAAHTLRALDCQVTELSDELLPDSSVIDPEKPLQADDMAKLLLPIQQRSAFRKQWLTGVGIILFICLITLLWQFTPLAEWFSEENLESAGQTIKSLPFAPILLLLVFAISSLFGVPVTLLIIATVMTFGAIQGGIYALIGAVMGAVLGFLCGQRLGKGALARLAGSQVNRISKRLAKRGLLTIITVRIVPVAPFTVINLVAGASHIRLRDFCWGTVLGMLPAILAFTVFTDSLIAALKQPDASQIGVLLGVIVAVIVLSAGLQKLFLRRDAKRPQS</sequence>
<feature type="transmembrane region" description="Helical" evidence="5">
    <location>
        <begin position="608"/>
        <end position="632"/>
    </location>
</feature>
<feature type="transmembrane region" description="Helical" evidence="5">
    <location>
        <begin position="644"/>
        <end position="663"/>
    </location>
</feature>
<dbReference type="InterPro" id="IPR001736">
    <property type="entry name" value="PLipase_D/transphosphatidylase"/>
</dbReference>
<evidence type="ECO:0000256" key="5">
    <source>
        <dbReference type="SAM" id="Phobius"/>
    </source>
</evidence>
<dbReference type="PROSITE" id="PS50035">
    <property type="entry name" value="PLD"/>
    <property type="match status" value="2"/>
</dbReference>
<accession>I1YJW8</accession>
<dbReference type="PANTHER" id="PTHR18896:SF76">
    <property type="entry name" value="PHOSPHOLIPASE"/>
    <property type="match status" value="1"/>
</dbReference>
<dbReference type="RefSeq" id="WP_014704630.1">
    <property type="nucleotide sequence ID" value="NC_017856.1"/>
</dbReference>
<evidence type="ECO:0000259" key="6">
    <source>
        <dbReference type="PROSITE" id="PS50035"/>
    </source>
</evidence>